<dbReference type="RefSeq" id="WP_116681777.1">
    <property type="nucleotide sequence ID" value="NZ_QURL01000001.1"/>
</dbReference>
<feature type="region of interest" description="Disordered" evidence="13">
    <location>
        <begin position="524"/>
        <end position="546"/>
    </location>
</feature>
<dbReference type="GO" id="GO:0003911">
    <property type="term" value="F:DNA ligase (NAD+) activity"/>
    <property type="evidence" value="ECO:0007669"/>
    <property type="project" value="UniProtKB-UniRule"/>
</dbReference>
<organism evidence="15 16">
    <name type="scientific">Fulvimarina endophytica</name>
    <dbReference type="NCBI Taxonomy" id="2293836"/>
    <lineage>
        <taxon>Bacteria</taxon>
        <taxon>Pseudomonadati</taxon>
        <taxon>Pseudomonadota</taxon>
        <taxon>Alphaproteobacteria</taxon>
        <taxon>Hyphomicrobiales</taxon>
        <taxon>Aurantimonadaceae</taxon>
        <taxon>Fulvimarina</taxon>
    </lineage>
</organism>
<dbReference type="CDD" id="cd00114">
    <property type="entry name" value="LIGANc"/>
    <property type="match status" value="1"/>
</dbReference>
<evidence type="ECO:0000256" key="8">
    <source>
        <dbReference type="ARBA" id="ARBA00023027"/>
    </source>
</evidence>
<dbReference type="PANTHER" id="PTHR23389:SF9">
    <property type="entry name" value="DNA LIGASE"/>
    <property type="match status" value="1"/>
</dbReference>
<dbReference type="Pfam" id="PF01653">
    <property type="entry name" value="DNA_ligase_aden"/>
    <property type="match status" value="1"/>
</dbReference>
<dbReference type="InterPro" id="IPR013840">
    <property type="entry name" value="DNAligase_N"/>
</dbReference>
<keyword evidence="5 12" id="KW-0227">DNA damage</keyword>
<comment type="similarity">
    <text evidence="12">Belongs to the NAD-dependent DNA ligase family. LigA subfamily.</text>
</comment>
<accession>A0A371XBA5</accession>
<dbReference type="Gene3D" id="3.40.50.10190">
    <property type="entry name" value="BRCT domain"/>
    <property type="match status" value="1"/>
</dbReference>
<feature type="binding site" evidence="12">
    <location>
        <begin position="42"/>
        <end position="46"/>
    </location>
    <ligand>
        <name>NAD(+)</name>
        <dbReference type="ChEBI" id="CHEBI:57540"/>
    </ligand>
</feature>
<dbReference type="Proteomes" id="UP000264310">
    <property type="component" value="Unassembled WGS sequence"/>
</dbReference>
<feature type="binding site" evidence="12">
    <location>
        <position position="125"/>
    </location>
    <ligand>
        <name>NAD(+)</name>
        <dbReference type="ChEBI" id="CHEBI:57540"/>
    </ligand>
</feature>
<evidence type="ECO:0000256" key="4">
    <source>
        <dbReference type="ARBA" id="ARBA00022723"/>
    </source>
</evidence>
<dbReference type="SUPFAM" id="SSF56091">
    <property type="entry name" value="DNA ligase/mRNA capping enzyme, catalytic domain"/>
    <property type="match status" value="1"/>
</dbReference>
<dbReference type="FunFam" id="3.30.470.30:FF:000001">
    <property type="entry name" value="DNA ligase"/>
    <property type="match status" value="1"/>
</dbReference>
<dbReference type="InterPro" id="IPR010994">
    <property type="entry name" value="RuvA_2-like"/>
</dbReference>
<evidence type="ECO:0000313" key="16">
    <source>
        <dbReference type="Proteomes" id="UP000264310"/>
    </source>
</evidence>
<name>A0A371XBA5_9HYPH</name>
<dbReference type="Gene3D" id="6.20.10.30">
    <property type="match status" value="1"/>
</dbReference>
<dbReference type="EC" id="6.5.1.2" evidence="12"/>
<dbReference type="GO" id="GO:0005829">
    <property type="term" value="C:cytosol"/>
    <property type="evidence" value="ECO:0007669"/>
    <property type="project" value="TreeGrafter"/>
</dbReference>
<dbReference type="InterPro" id="IPR012340">
    <property type="entry name" value="NA-bd_OB-fold"/>
</dbReference>
<dbReference type="NCBIfam" id="NF005932">
    <property type="entry name" value="PRK07956.1"/>
    <property type="match status" value="1"/>
</dbReference>
<dbReference type="HAMAP" id="MF_01588">
    <property type="entry name" value="DNA_ligase_A"/>
    <property type="match status" value="1"/>
</dbReference>
<feature type="binding site" evidence="12">
    <location>
        <position position="459"/>
    </location>
    <ligand>
        <name>Zn(2+)</name>
        <dbReference type="ChEBI" id="CHEBI:29105"/>
    </ligand>
</feature>
<comment type="catalytic activity">
    <reaction evidence="11 12">
        <text>NAD(+) + (deoxyribonucleotide)n-3'-hydroxyl + 5'-phospho-(deoxyribonucleotide)m = (deoxyribonucleotide)n+m + AMP + beta-nicotinamide D-nucleotide.</text>
        <dbReference type="EC" id="6.5.1.2"/>
    </reaction>
</comment>
<dbReference type="PROSITE" id="PS50172">
    <property type="entry name" value="BRCT"/>
    <property type="match status" value="1"/>
</dbReference>
<dbReference type="AlphaFoldDB" id="A0A371XBA5"/>
<evidence type="ECO:0000256" key="9">
    <source>
        <dbReference type="ARBA" id="ARBA00023204"/>
    </source>
</evidence>
<gene>
    <name evidence="12 15" type="primary">ligA</name>
    <name evidence="15" type="ORF">DYI37_00760</name>
</gene>
<feature type="binding site" evidence="12">
    <location>
        <position position="183"/>
    </location>
    <ligand>
        <name>NAD(+)</name>
        <dbReference type="ChEBI" id="CHEBI:57540"/>
    </ligand>
</feature>
<comment type="function">
    <text evidence="1 12">DNA ligase that catalyzes the formation of phosphodiester linkages between 5'-phosphoryl and 3'-hydroxyl groups in double-stranded DNA using NAD as a coenzyme and as the energy source for the reaction. It is essential for DNA replication and repair of damaged DNA.</text>
</comment>
<evidence type="ECO:0000256" key="12">
    <source>
        <dbReference type="HAMAP-Rule" id="MF_01588"/>
    </source>
</evidence>
<protein>
    <recommendedName>
        <fullName evidence="12">DNA ligase</fullName>
        <ecNumber evidence="12">6.5.1.2</ecNumber>
    </recommendedName>
    <alternativeName>
        <fullName evidence="12">Polydeoxyribonucleotide synthase [NAD(+)]</fullName>
    </alternativeName>
</protein>
<dbReference type="EMBL" id="QURL01000001">
    <property type="protein sequence ID" value="RFC66525.1"/>
    <property type="molecule type" value="Genomic_DNA"/>
</dbReference>
<dbReference type="Gene3D" id="1.10.150.20">
    <property type="entry name" value="5' to 3' exonuclease, C-terminal subdomain"/>
    <property type="match status" value="3"/>
</dbReference>
<feature type="binding site" evidence="12">
    <location>
        <begin position="91"/>
        <end position="92"/>
    </location>
    <ligand>
        <name>NAD(+)</name>
        <dbReference type="ChEBI" id="CHEBI:57540"/>
    </ligand>
</feature>
<dbReference type="OrthoDB" id="9759736at2"/>
<keyword evidence="3 12" id="KW-0235">DNA replication</keyword>
<evidence type="ECO:0000256" key="10">
    <source>
        <dbReference type="ARBA" id="ARBA00023211"/>
    </source>
</evidence>
<dbReference type="GO" id="GO:0006281">
    <property type="term" value="P:DNA repair"/>
    <property type="evidence" value="ECO:0007669"/>
    <property type="project" value="UniProtKB-KW"/>
</dbReference>
<evidence type="ECO:0000256" key="2">
    <source>
        <dbReference type="ARBA" id="ARBA00022598"/>
    </source>
</evidence>
<evidence type="ECO:0000259" key="14">
    <source>
        <dbReference type="PROSITE" id="PS50172"/>
    </source>
</evidence>
<dbReference type="SMART" id="SM00292">
    <property type="entry name" value="BRCT"/>
    <property type="match status" value="1"/>
</dbReference>
<feature type="active site" description="N6-AMP-lysine intermediate" evidence="12">
    <location>
        <position position="127"/>
    </location>
</feature>
<feature type="binding site" evidence="12">
    <location>
        <position position="323"/>
    </location>
    <ligand>
        <name>NAD(+)</name>
        <dbReference type="ChEBI" id="CHEBI:57540"/>
    </ligand>
</feature>
<dbReference type="NCBIfam" id="TIGR00575">
    <property type="entry name" value="dnlj"/>
    <property type="match status" value="1"/>
</dbReference>
<evidence type="ECO:0000256" key="13">
    <source>
        <dbReference type="SAM" id="MobiDB-lite"/>
    </source>
</evidence>
<feature type="binding site" evidence="12">
    <location>
        <position position="429"/>
    </location>
    <ligand>
        <name>Zn(2+)</name>
        <dbReference type="ChEBI" id="CHEBI:29105"/>
    </ligand>
</feature>
<keyword evidence="7 12" id="KW-0460">Magnesium</keyword>
<evidence type="ECO:0000256" key="5">
    <source>
        <dbReference type="ARBA" id="ARBA00022763"/>
    </source>
</evidence>
<dbReference type="GO" id="GO:0006260">
    <property type="term" value="P:DNA replication"/>
    <property type="evidence" value="ECO:0007669"/>
    <property type="project" value="UniProtKB-KW"/>
</dbReference>
<keyword evidence="10 12" id="KW-0464">Manganese</keyword>
<dbReference type="PROSITE" id="PS01055">
    <property type="entry name" value="DNA_LIGASE_N1"/>
    <property type="match status" value="1"/>
</dbReference>
<dbReference type="Pfam" id="PF03120">
    <property type="entry name" value="OB_DNA_ligase"/>
    <property type="match status" value="1"/>
</dbReference>
<dbReference type="SUPFAM" id="SSF52113">
    <property type="entry name" value="BRCT domain"/>
    <property type="match status" value="1"/>
</dbReference>
<dbReference type="InterPro" id="IPR013839">
    <property type="entry name" value="DNAligase_adenylation"/>
</dbReference>
<keyword evidence="6 12" id="KW-0862">Zinc</keyword>
<dbReference type="Gene3D" id="3.30.470.30">
    <property type="entry name" value="DNA ligase/mRNA capping enzyme"/>
    <property type="match status" value="1"/>
</dbReference>
<dbReference type="SUPFAM" id="SSF47781">
    <property type="entry name" value="RuvA domain 2-like"/>
    <property type="match status" value="2"/>
</dbReference>
<comment type="caution">
    <text evidence="15">The sequence shown here is derived from an EMBL/GenBank/DDBJ whole genome shotgun (WGS) entry which is preliminary data.</text>
</comment>
<dbReference type="InterPro" id="IPR036420">
    <property type="entry name" value="BRCT_dom_sf"/>
</dbReference>
<dbReference type="Gene3D" id="1.10.287.610">
    <property type="entry name" value="Helix hairpin bin"/>
    <property type="match status" value="1"/>
</dbReference>
<dbReference type="SUPFAM" id="SSF50249">
    <property type="entry name" value="Nucleic acid-binding proteins"/>
    <property type="match status" value="1"/>
</dbReference>
<dbReference type="InterPro" id="IPR004150">
    <property type="entry name" value="NAD_DNA_ligase_OB"/>
</dbReference>
<dbReference type="SMART" id="SM00532">
    <property type="entry name" value="LIGANc"/>
    <property type="match status" value="1"/>
</dbReference>
<dbReference type="Pfam" id="PF00533">
    <property type="entry name" value="BRCT"/>
    <property type="match status" value="1"/>
</dbReference>
<dbReference type="Gene3D" id="2.40.50.140">
    <property type="entry name" value="Nucleic acid-binding proteins"/>
    <property type="match status" value="1"/>
</dbReference>
<feature type="binding site" evidence="12">
    <location>
        <position position="432"/>
    </location>
    <ligand>
        <name>Zn(2+)</name>
        <dbReference type="ChEBI" id="CHEBI:29105"/>
    </ligand>
</feature>
<evidence type="ECO:0000256" key="6">
    <source>
        <dbReference type="ARBA" id="ARBA00022833"/>
    </source>
</evidence>
<dbReference type="InterPro" id="IPR001357">
    <property type="entry name" value="BRCT_dom"/>
</dbReference>
<evidence type="ECO:0000256" key="7">
    <source>
        <dbReference type="ARBA" id="ARBA00022842"/>
    </source>
</evidence>
<feature type="binding site" evidence="12">
    <location>
        <position position="299"/>
    </location>
    <ligand>
        <name>NAD(+)</name>
        <dbReference type="ChEBI" id="CHEBI:57540"/>
    </ligand>
</feature>
<keyword evidence="2 12" id="KW-0436">Ligase</keyword>
<evidence type="ECO:0000256" key="3">
    <source>
        <dbReference type="ARBA" id="ARBA00022705"/>
    </source>
</evidence>
<keyword evidence="16" id="KW-1185">Reference proteome</keyword>
<keyword evidence="8 12" id="KW-0520">NAD</keyword>
<dbReference type="CDD" id="cd17748">
    <property type="entry name" value="BRCT_DNA_ligase_like"/>
    <property type="match status" value="1"/>
</dbReference>
<keyword evidence="4 12" id="KW-0479">Metal-binding</keyword>
<feature type="binding site" evidence="12">
    <location>
        <position position="148"/>
    </location>
    <ligand>
        <name>NAD(+)</name>
        <dbReference type="ChEBI" id="CHEBI:57540"/>
    </ligand>
</feature>
<dbReference type="Pfam" id="PF12826">
    <property type="entry name" value="HHH_2"/>
    <property type="match status" value="1"/>
</dbReference>
<comment type="caution">
    <text evidence="12">Lacks conserved residue(s) required for the propagation of feature annotation.</text>
</comment>
<evidence type="ECO:0000256" key="1">
    <source>
        <dbReference type="ARBA" id="ARBA00004067"/>
    </source>
</evidence>
<keyword evidence="9 12" id="KW-0234">DNA repair</keyword>
<reference evidence="15 16" key="1">
    <citation type="submission" date="2018-08" db="EMBL/GenBank/DDBJ databases">
        <title>Fulvimarina sp. 85, whole genome shotgun sequence.</title>
        <authorList>
            <person name="Tuo L."/>
        </authorList>
    </citation>
    <scope>NUCLEOTIDE SEQUENCE [LARGE SCALE GENOMIC DNA]</scope>
    <source>
        <strain evidence="15 16">85</strain>
    </source>
</reference>
<dbReference type="InterPro" id="IPR041663">
    <property type="entry name" value="DisA/LigA_HHH"/>
</dbReference>
<sequence length="821" mass="89275">MVDKPVEDLDEAEARAELERLAGVIAQHDAAYYQNDAPTVTDADYDALRRRNLAIEARFPNLVREDSPSGRVGAAPSTTFAKVRHSVPMLSLDNAFTEEDVADFARRVRRMLKLSESDRLGITAEPKIDGLSLSLRYEKGKLKTAATRGDGTEGEDVTANARMVDDIPVTIEDAPDVFEVRGEVYMAHADFAALNARQEEAGKPRFANPRNAAAGSLRQKDASVTKSRPLRFFAYAWGEASELPGRTQTEVVEAIGRFGFQINPLMQRFETIDGLIEHYRQIEENRAGLGYDIDGVVYKVDDLELQAELGFVSRFPRWAIAHKFAAERATTVLQGIDVTTGRTGALNPIARLEPVTVGGVVVSNATLHNEDYIAGIDADGETIRPSGLDIRIGDTVVVQRAGDVIPQIVDVVAEKRPEGAKPFDFPTHCPVCGSNAVREMNPRTQRPDSKRHCTAGLTCPAQGREGLKHLVSRQAFDIDGLGDTLVEALFDAGLLRQPADIFTLDFEATKSLLEERALAARREREAAEDEAARAEGREVKERKEERAYDYTKSTQNLFAGIDARRSVPLERFIFGLGIPNVGETTAKALARHFDDVEGLIEGVDAAAKGMPGDAWLELSQLKGIGEKSFEQLLSLGEDKLADETYDPTRDPQAGLNVTRRKSLKDRFGEPAAIRDAIRAGKEAAPKPAYLELTADGDIGTVATQSLVNFFAEQHNREAVSALLGAGVSTFNERRAKGPDVDSPVAGLTIVFTGSLEKMTREEAQEMAEALGAKTSGSVSRKTDLVVAGPGAGSKLKKAAELGIEVIDEAGWFARIGRDLPA</sequence>
<dbReference type="PANTHER" id="PTHR23389">
    <property type="entry name" value="CHROMOSOME TRANSMISSION FIDELITY FACTOR 18"/>
    <property type="match status" value="1"/>
</dbReference>
<feature type="domain" description="BRCT" evidence="14">
    <location>
        <begin position="739"/>
        <end position="812"/>
    </location>
</feature>
<dbReference type="PIRSF" id="PIRSF001604">
    <property type="entry name" value="LigA"/>
    <property type="match status" value="1"/>
</dbReference>
<dbReference type="InterPro" id="IPR018239">
    <property type="entry name" value="DNA_ligase_AS"/>
</dbReference>
<dbReference type="GO" id="GO:0046872">
    <property type="term" value="F:metal ion binding"/>
    <property type="evidence" value="ECO:0007669"/>
    <property type="project" value="UniProtKB-KW"/>
</dbReference>
<evidence type="ECO:0000313" key="15">
    <source>
        <dbReference type="EMBL" id="RFC66525.1"/>
    </source>
</evidence>
<evidence type="ECO:0000256" key="11">
    <source>
        <dbReference type="ARBA" id="ARBA00034005"/>
    </source>
</evidence>
<comment type="cofactor">
    <cofactor evidence="12">
        <name>Mg(2+)</name>
        <dbReference type="ChEBI" id="CHEBI:18420"/>
    </cofactor>
    <cofactor evidence="12">
        <name>Mn(2+)</name>
        <dbReference type="ChEBI" id="CHEBI:29035"/>
    </cofactor>
</comment>
<proteinExistence type="inferred from homology"/>
<dbReference type="InterPro" id="IPR001679">
    <property type="entry name" value="DNA_ligase"/>
</dbReference>